<keyword evidence="2" id="KW-0235">DNA replication</keyword>
<dbReference type="GO" id="GO:0006260">
    <property type="term" value="P:DNA replication"/>
    <property type="evidence" value="ECO:0007669"/>
    <property type="project" value="UniProtKB-KW"/>
</dbReference>
<dbReference type="Pfam" id="PF01446">
    <property type="entry name" value="Rep_1"/>
    <property type="match status" value="1"/>
</dbReference>
<keyword evidence="4" id="KW-1185">Reference proteome</keyword>
<protein>
    <submittedName>
        <fullName evidence="3">Replication protein</fullName>
    </submittedName>
</protein>
<proteinExistence type="inferred from homology"/>
<evidence type="ECO:0000313" key="4">
    <source>
        <dbReference type="Proteomes" id="UP000036780"/>
    </source>
</evidence>
<dbReference type="InterPro" id="IPR000989">
    <property type="entry name" value="Rep"/>
</dbReference>
<accession>A0A0L0QKW9</accession>
<dbReference type="EMBL" id="LGTO01000007">
    <property type="protein sequence ID" value="KNE19154.1"/>
    <property type="molecule type" value="Genomic_DNA"/>
</dbReference>
<dbReference type="PATRIC" id="fig|1473.5.peg.825"/>
<dbReference type="AlphaFoldDB" id="A0A0L0QKW9"/>
<dbReference type="OrthoDB" id="5540934at2"/>
<name>A0A0L0QKW9_VIRPA</name>
<sequence>MPSSWKRSLELAYINHYIITKVNEKQPVNWLLLDLGLENVAEEYINQALDNLLIGFNRLFKYKSVKQATLGYFRMLDIFKQDERYHPNIHVLLPTLKSYFQGRYYIKHDKWLELWSKALGVNSNLYVKVKVVQSKDDNPLILKRMEQGLSALFDASETKRPTEDKKIIETRRLIGYSRLLKSEVDRLLPDVSFYLDIDNLCTDDTIANAAFDRMLAWHPGLRSEETNPFI</sequence>
<evidence type="ECO:0000256" key="2">
    <source>
        <dbReference type="ARBA" id="ARBA00022705"/>
    </source>
</evidence>
<evidence type="ECO:0000313" key="3">
    <source>
        <dbReference type="EMBL" id="KNE19154.1"/>
    </source>
</evidence>
<gene>
    <name evidence="3" type="ORF">AFK71_11445</name>
</gene>
<reference evidence="4" key="1">
    <citation type="submission" date="2015-07" db="EMBL/GenBank/DDBJ databases">
        <title>Fjat-10053 dsm26.</title>
        <authorList>
            <person name="Liu B."/>
            <person name="Wang J."/>
            <person name="Zhu Y."/>
            <person name="Liu G."/>
            <person name="Chen Q."/>
            <person name="Chen Z."/>
            <person name="Lan J."/>
            <person name="Che J."/>
            <person name="Ge C."/>
            <person name="Shi H."/>
            <person name="Pan Z."/>
            <person name="Liu X."/>
        </authorList>
    </citation>
    <scope>NUCLEOTIDE SEQUENCE [LARGE SCALE GENOMIC DNA]</scope>
    <source>
        <strain evidence="4">DSM 26</strain>
    </source>
</reference>
<dbReference type="Proteomes" id="UP000036780">
    <property type="component" value="Unassembled WGS sequence"/>
</dbReference>
<comment type="similarity">
    <text evidence="1">Belongs to the Gram-positive plasmids replication protein type 1 family.</text>
</comment>
<comment type="caution">
    <text evidence="3">The sequence shown here is derived from an EMBL/GenBank/DDBJ whole genome shotgun (WGS) entry which is preliminary data.</text>
</comment>
<organism evidence="3 4">
    <name type="scientific">Virgibacillus pantothenticus</name>
    <dbReference type="NCBI Taxonomy" id="1473"/>
    <lineage>
        <taxon>Bacteria</taxon>
        <taxon>Bacillati</taxon>
        <taxon>Bacillota</taxon>
        <taxon>Bacilli</taxon>
        <taxon>Bacillales</taxon>
        <taxon>Bacillaceae</taxon>
        <taxon>Virgibacillus</taxon>
    </lineage>
</organism>
<dbReference type="GO" id="GO:0003677">
    <property type="term" value="F:DNA binding"/>
    <property type="evidence" value="ECO:0007669"/>
    <property type="project" value="InterPro"/>
</dbReference>
<dbReference type="GeneID" id="66872191"/>
<dbReference type="RefSeq" id="WP_050351661.1">
    <property type="nucleotide sequence ID" value="NZ_CP073011.1"/>
</dbReference>
<evidence type="ECO:0000256" key="1">
    <source>
        <dbReference type="ARBA" id="ARBA00008909"/>
    </source>
</evidence>